<proteinExistence type="predicted"/>
<dbReference type="EMBL" id="QJTC01000014">
    <property type="protein sequence ID" value="PYE76221.1"/>
    <property type="molecule type" value="Genomic_DNA"/>
</dbReference>
<keyword evidence="2" id="KW-0167">Capsid protein</keyword>
<sequence>MAGAPEPASRLQQDFHHVAAPLPGEPLAARCAARRTGGGATPLLCIASLALALHAVAAVQVPTTATFAVGATIAPGCQVASNPAQLSGLQIGRLDFGLHSAMQSGTVSVPLFSTADQSLVQCTPGITMQVTVDAGLNASGMQRRLHNGNGVYLPYALFMTTGGNRPLVPGSPLGVVLGASPTALPVMGMVTLPGAGAVAGTYTDTVRVTLSW</sequence>
<dbReference type="AlphaFoldDB" id="A0A318SKD0"/>
<dbReference type="Pfam" id="PF05229">
    <property type="entry name" value="SCPU"/>
    <property type="match status" value="1"/>
</dbReference>
<evidence type="ECO:0000313" key="2">
    <source>
        <dbReference type="EMBL" id="PYE76221.1"/>
    </source>
</evidence>
<name>A0A318SKD0_9BURK</name>
<gene>
    <name evidence="2" type="ORF">DFQ15_1146</name>
</gene>
<dbReference type="InterPro" id="IPR007893">
    <property type="entry name" value="Spore_coat_U/FanG"/>
</dbReference>
<dbReference type="Proteomes" id="UP000247540">
    <property type="component" value="Unassembled WGS sequence"/>
</dbReference>
<keyword evidence="2" id="KW-0946">Virion</keyword>
<evidence type="ECO:0000259" key="1">
    <source>
        <dbReference type="Pfam" id="PF05229"/>
    </source>
</evidence>
<dbReference type="PANTHER" id="PTHR37089:SF3">
    <property type="entry name" value="EXPORTED PROTEIN"/>
    <property type="match status" value="1"/>
</dbReference>
<evidence type="ECO:0000313" key="3">
    <source>
        <dbReference type="Proteomes" id="UP000247540"/>
    </source>
</evidence>
<dbReference type="SMART" id="SM00972">
    <property type="entry name" value="SCPU"/>
    <property type="match status" value="1"/>
</dbReference>
<protein>
    <submittedName>
        <fullName evidence="2">Spore coat protein U-like protein</fullName>
    </submittedName>
</protein>
<dbReference type="PANTHER" id="PTHR37089">
    <property type="entry name" value="PROTEIN U-RELATED"/>
    <property type="match status" value="1"/>
</dbReference>
<organism evidence="2 3">
    <name type="scientific">Xylophilus ampelinus</name>
    <dbReference type="NCBI Taxonomy" id="54067"/>
    <lineage>
        <taxon>Bacteria</taxon>
        <taxon>Pseudomonadati</taxon>
        <taxon>Pseudomonadota</taxon>
        <taxon>Betaproteobacteria</taxon>
        <taxon>Burkholderiales</taxon>
        <taxon>Xylophilus</taxon>
    </lineage>
</organism>
<reference evidence="2 3" key="1">
    <citation type="submission" date="2018-06" db="EMBL/GenBank/DDBJ databases">
        <title>Genomic Encyclopedia of Type Strains, Phase III (KMG-III): the genomes of soil and plant-associated and newly described type strains.</title>
        <authorList>
            <person name="Whitman W."/>
        </authorList>
    </citation>
    <scope>NUCLEOTIDE SEQUENCE [LARGE SCALE GENOMIC DNA]</scope>
    <source>
        <strain evidence="2 3">CECT 7646</strain>
    </source>
</reference>
<accession>A0A318SKD0</accession>
<dbReference type="InterPro" id="IPR053167">
    <property type="entry name" value="Spore_coat_component"/>
</dbReference>
<feature type="domain" description="Spore coat protein U/FanG" evidence="1">
    <location>
        <begin position="63"/>
        <end position="209"/>
    </location>
</feature>
<dbReference type="RefSeq" id="WP_110465894.1">
    <property type="nucleotide sequence ID" value="NZ_JAMOFZ010000014.1"/>
</dbReference>
<keyword evidence="3" id="KW-1185">Reference proteome</keyword>
<dbReference type="OrthoDB" id="6506871at2"/>
<comment type="caution">
    <text evidence="2">The sequence shown here is derived from an EMBL/GenBank/DDBJ whole genome shotgun (WGS) entry which is preliminary data.</text>
</comment>